<protein>
    <submittedName>
        <fullName evidence="13">Peptidase M50</fullName>
    </submittedName>
</protein>
<reference evidence="14" key="1">
    <citation type="submission" date="2016-02" db="EMBL/GenBank/DDBJ databases">
        <authorList>
            <person name="Wibberg D."/>
        </authorList>
    </citation>
    <scope>NUCLEOTIDE SEQUENCE [LARGE SCALE GENOMIC DNA]</scope>
</reference>
<keyword evidence="6" id="KW-0378">Hydrolase</keyword>
<dbReference type="InterPro" id="IPR008915">
    <property type="entry name" value="Peptidase_M50"/>
</dbReference>
<accession>A0A1C3PCP8</accession>
<evidence type="ECO:0000256" key="3">
    <source>
        <dbReference type="ARBA" id="ARBA00007931"/>
    </source>
</evidence>
<dbReference type="PANTHER" id="PTHR42837:SF2">
    <property type="entry name" value="MEMBRANE METALLOPROTEASE ARASP2, CHLOROPLASTIC-RELATED"/>
    <property type="match status" value="1"/>
</dbReference>
<name>A0A1C3PCP8_9ACTN</name>
<organism evidence="13 14">
    <name type="scientific">Candidatus Protofrankia californiensis</name>
    <dbReference type="NCBI Taxonomy" id="1839754"/>
    <lineage>
        <taxon>Bacteria</taxon>
        <taxon>Bacillati</taxon>
        <taxon>Actinomycetota</taxon>
        <taxon>Actinomycetes</taxon>
        <taxon>Frankiales</taxon>
        <taxon>Frankiaceae</taxon>
        <taxon>Protofrankia</taxon>
    </lineage>
</organism>
<dbReference type="Proteomes" id="UP000199013">
    <property type="component" value="Unassembled WGS sequence"/>
</dbReference>
<keyword evidence="5 11" id="KW-0812">Transmembrane</keyword>
<evidence type="ECO:0000256" key="1">
    <source>
        <dbReference type="ARBA" id="ARBA00001947"/>
    </source>
</evidence>
<dbReference type="GO" id="GO:0016020">
    <property type="term" value="C:membrane"/>
    <property type="evidence" value="ECO:0007669"/>
    <property type="project" value="UniProtKB-SubCell"/>
</dbReference>
<keyword evidence="14" id="KW-1185">Reference proteome</keyword>
<evidence type="ECO:0000313" key="14">
    <source>
        <dbReference type="Proteomes" id="UP000199013"/>
    </source>
</evidence>
<keyword evidence="10 11" id="KW-0472">Membrane</keyword>
<evidence type="ECO:0000256" key="2">
    <source>
        <dbReference type="ARBA" id="ARBA00004141"/>
    </source>
</evidence>
<keyword evidence="9" id="KW-0482">Metalloprotease</keyword>
<evidence type="ECO:0000256" key="4">
    <source>
        <dbReference type="ARBA" id="ARBA00022670"/>
    </source>
</evidence>
<evidence type="ECO:0000256" key="10">
    <source>
        <dbReference type="ARBA" id="ARBA00023136"/>
    </source>
</evidence>
<dbReference type="Pfam" id="PF02163">
    <property type="entry name" value="Peptidase_M50"/>
    <property type="match status" value="1"/>
</dbReference>
<evidence type="ECO:0000256" key="11">
    <source>
        <dbReference type="SAM" id="Phobius"/>
    </source>
</evidence>
<evidence type="ECO:0000256" key="8">
    <source>
        <dbReference type="ARBA" id="ARBA00022989"/>
    </source>
</evidence>
<proteinExistence type="inferred from homology"/>
<dbReference type="PANTHER" id="PTHR42837">
    <property type="entry name" value="REGULATOR OF SIGMA-E PROTEASE RSEP"/>
    <property type="match status" value="1"/>
</dbReference>
<gene>
    <name evidence="13" type="ORF">FDG2_5368</name>
</gene>
<evidence type="ECO:0000256" key="6">
    <source>
        <dbReference type="ARBA" id="ARBA00022801"/>
    </source>
</evidence>
<evidence type="ECO:0000313" key="13">
    <source>
        <dbReference type="EMBL" id="SBW27594.1"/>
    </source>
</evidence>
<dbReference type="AlphaFoldDB" id="A0A1C3PCP8"/>
<sequence>MSVLGSGVTGMYDTLVRRLGEVANLFSPDRNPNGLVGVVGAARAGGELLSAPDVSASQRIGDFVVLVAGVNLAVGLFNLLPLFPLDGGHLAVLGFEQARHGVRRLTGYRGPVKRVDLVKLLPAAYAMVAFFVLLSLLILSADIVNPIRFN</sequence>
<comment type="subcellular location">
    <subcellularLocation>
        <location evidence="2">Membrane</location>
        <topology evidence="2">Multi-pass membrane protein</topology>
    </subcellularLocation>
</comment>
<keyword evidence="8 11" id="KW-1133">Transmembrane helix</keyword>
<dbReference type="EMBL" id="FLUV01002241">
    <property type="protein sequence ID" value="SBW27594.1"/>
    <property type="molecule type" value="Genomic_DNA"/>
</dbReference>
<dbReference type="InterPro" id="IPR004387">
    <property type="entry name" value="Pept_M50_Zn"/>
</dbReference>
<evidence type="ECO:0000259" key="12">
    <source>
        <dbReference type="Pfam" id="PF02163"/>
    </source>
</evidence>
<keyword evidence="7" id="KW-0862">Zinc</keyword>
<feature type="transmembrane region" description="Helical" evidence="11">
    <location>
        <begin position="123"/>
        <end position="144"/>
    </location>
</feature>
<keyword evidence="4" id="KW-0645">Protease</keyword>
<feature type="transmembrane region" description="Helical" evidence="11">
    <location>
        <begin position="63"/>
        <end position="83"/>
    </location>
</feature>
<comment type="cofactor">
    <cofactor evidence="1">
        <name>Zn(2+)</name>
        <dbReference type="ChEBI" id="CHEBI:29105"/>
    </cofactor>
</comment>
<comment type="similarity">
    <text evidence="3">Belongs to the peptidase M50B family.</text>
</comment>
<feature type="domain" description="Peptidase M50" evidence="12">
    <location>
        <begin position="8"/>
        <end position="100"/>
    </location>
</feature>
<evidence type="ECO:0000256" key="7">
    <source>
        <dbReference type="ARBA" id="ARBA00022833"/>
    </source>
</evidence>
<dbReference type="GO" id="GO:0006508">
    <property type="term" value="P:proteolysis"/>
    <property type="evidence" value="ECO:0007669"/>
    <property type="project" value="UniProtKB-KW"/>
</dbReference>
<evidence type="ECO:0000256" key="5">
    <source>
        <dbReference type="ARBA" id="ARBA00022692"/>
    </source>
</evidence>
<evidence type="ECO:0000256" key="9">
    <source>
        <dbReference type="ARBA" id="ARBA00023049"/>
    </source>
</evidence>
<dbReference type="GO" id="GO:0004222">
    <property type="term" value="F:metalloendopeptidase activity"/>
    <property type="evidence" value="ECO:0007669"/>
    <property type="project" value="InterPro"/>
</dbReference>